<dbReference type="AlphaFoldDB" id="A0A5C0UEB8"/>
<gene>
    <name evidence="1" type="ORF">FZC34_00680</name>
</gene>
<dbReference type="OrthoDB" id="9938246at2"/>
<name>A0A5C0UEB8_9PROT</name>
<dbReference type="EMBL" id="CP043316">
    <property type="protein sequence ID" value="QEK38435.1"/>
    <property type="molecule type" value="Genomic_DNA"/>
</dbReference>
<proteinExistence type="predicted"/>
<dbReference type="KEGG" id="cpri:FZC34_00680"/>
<organism evidence="1 2">
    <name type="scientific">Candidatus Cytomitobacter primus</name>
    <dbReference type="NCBI Taxonomy" id="2066024"/>
    <lineage>
        <taxon>Bacteria</taxon>
        <taxon>Pseudomonadati</taxon>
        <taxon>Pseudomonadota</taxon>
        <taxon>Alphaproteobacteria</taxon>
        <taxon>Holosporales</taxon>
        <taxon>Holosporaceae</taxon>
        <taxon>Candidatus Cytomitobacter</taxon>
    </lineage>
</organism>
<protein>
    <submittedName>
        <fullName evidence="1">Uncharacterized protein</fullName>
    </submittedName>
</protein>
<sequence length="72" mass="8390">MKEEFMQNLKTIYKKAIKENLLSVALKAQEMMAKCNGYFCIKNKSIQNITELETDDLQNMLNDIKNKLENST</sequence>
<dbReference type="RefSeq" id="WP_148971551.1">
    <property type="nucleotide sequence ID" value="NZ_CP043316.1"/>
</dbReference>
<dbReference type="Proteomes" id="UP000325004">
    <property type="component" value="Chromosome"/>
</dbReference>
<reference evidence="1 2" key="1">
    <citation type="submission" date="2019-08" db="EMBL/GenBank/DDBJ databases">
        <title>Highly reduced genomes of protist endosymbionts show evolutionary convergence.</title>
        <authorList>
            <person name="George E."/>
            <person name="Husnik F."/>
            <person name="Tashyreva D."/>
            <person name="Prokopchuk G."/>
            <person name="Horak A."/>
            <person name="Kwong W.K."/>
            <person name="Lukes J."/>
            <person name="Keeling P.J."/>
        </authorList>
    </citation>
    <scope>NUCLEOTIDE SEQUENCE [LARGE SCALE GENOMIC DNA]</scope>
    <source>
        <strain evidence="1">1604LC</strain>
    </source>
</reference>
<accession>A0A5C0UEB8</accession>
<keyword evidence="2" id="KW-1185">Reference proteome</keyword>
<evidence type="ECO:0000313" key="1">
    <source>
        <dbReference type="EMBL" id="QEK38435.1"/>
    </source>
</evidence>
<evidence type="ECO:0000313" key="2">
    <source>
        <dbReference type="Proteomes" id="UP000325004"/>
    </source>
</evidence>